<dbReference type="RefSeq" id="WP_339960994.1">
    <property type="nucleotide sequence ID" value="NZ_JAWMWH010000003.1"/>
</dbReference>
<proteinExistence type="predicted"/>
<organism evidence="2 3">
    <name type="scientific">Nicoliella lavandulae</name>
    <dbReference type="NCBI Taxonomy" id="3082954"/>
    <lineage>
        <taxon>Bacteria</taxon>
        <taxon>Bacillati</taxon>
        <taxon>Bacillota</taxon>
        <taxon>Bacilli</taxon>
        <taxon>Lactobacillales</taxon>
        <taxon>Lactobacillaceae</taxon>
        <taxon>Nicoliella</taxon>
    </lineage>
</organism>
<dbReference type="Proteomes" id="UP001370590">
    <property type="component" value="Unassembled WGS sequence"/>
</dbReference>
<gene>
    <name evidence="2" type="ORF">R4146_08350</name>
</gene>
<comment type="caution">
    <text evidence="2">The sequence shown here is derived from an EMBL/GenBank/DDBJ whole genome shotgun (WGS) entry which is preliminary data.</text>
</comment>
<accession>A0ABU8SML2</accession>
<feature type="transmembrane region" description="Helical" evidence="1">
    <location>
        <begin position="146"/>
        <end position="171"/>
    </location>
</feature>
<keyword evidence="1" id="KW-0812">Transmembrane</keyword>
<dbReference type="EMBL" id="JAWMWH010000003">
    <property type="protein sequence ID" value="MEJ6401150.1"/>
    <property type="molecule type" value="Genomic_DNA"/>
</dbReference>
<feature type="transmembrane region" description="Helical" evidence="1">
    <location>
        <begin position="80"/>
        <end position="107"/>
    </location>
</feature>
<evidence type="ECO:0000313" key="3">
    <source>
        <dbReference type="Proteomes" id="UP001370590"/>
    </source>
</evidence>
<evidence type="ECO:0000313" key="2">
    <source>
        <dbReference type="EMBL" id="MEJ6401150.1"/>
    </source>
</evidence>
<feature type="transmembrane region" description="Helical" evidence="1">
    <location>
        <begin position="114"/>
        <end position="140"/>
    </location>
</feature>
<name>A0ABU8SML2_9LACO</name>
<keyword evidence="1" id="KW-1133">Transmembrane helix</keyword>
<keyword evidence="1" id="KW-0472">Membrane</keyword>
<sequence>MNRYIEELSTYLKRLDPVDLEDSIDYYSNYLEDGGFTTYNDCVTELGTPKSLANKILADDSINTIDGSRMDNKRNHNSTLSIWLIIAAIAGSPLWLPLAFGALMVIFGMIVTAIALVVSILLVVFSGFISSIIIFGWALIHLSTNFMLSLLLIGVSMISFGIVLLLIPFIIKFSKRLIHWIQKTSIWFYQKTVKRNNAEKKRG</sequence>
<protein>
    <submittedName>
        <fullName evidence="2">DUF1700 domain-containing protein</fullName>
    </submittedName>
</protein>
<evidence type="ECO:0000256" key="1">
    <source>
        <dbReference type="SAM" id="Phobius"/>
    </source>
</evidence>
<keyword evidence="3" id="KW-1185">Reference proteome</keyword>
<reference evidence="2 3" key="1">
    <citation type="submission" date="2023-10" db="EMBL/GenBank/DDBJ databases">
        <title>Nicoliella lavandulae sp. nov. isolated from Lavandula angustifolia flowers.</title>
        <authorList>
            <person name="Alcantara C."/>
            <person name="Zuniga M."/>
            <person name="Landete J.M."/>
            <person name="Monedero V."/>
        </authorList>
    </citation>
    <scope>NUCLEOTIDE SEQUENCE [LARGE SCALE GENOMIC DNA]</scope>
    <source>
        <strain evidence="2 3">Es01</strain>
    </source>
</reference>